<evidence type="ECO:0008006" key="6">
    <source>
        <dbReference type="Google" id="ProtNLM"/>
    </source>
</evidence>
<dbReference type="Pfam" id="PF00216">
    <property type="entry name" value="Bac_DNA_binding"/>
    <property type="match status" value="1"/>
</dbReference>
<gene>
    <name evidence="4" type="ORF">ABR63_06920</name>
</gene>
<organism evidence="4 5">
    <name type="scientific">SAR86 cluster bacterium BACL1 MAG-120920-bin57</name>
    <dbReference type="NCBI Taxonomy" id="1655571"/>
    <lineage>
        <taxon>Bacteria</taxon>
        <taxon>Pseudomonadati</taxon>
        <taxon>Pseudomonadota</taxon>
        <taxon>Gammaproteobacteria</taxon>
        <taxon>SAR86 cluster</taxon>
    </lineage>
</organism>
<dbReference type="PANTHER" id="PTHR33175:SF2">
    <property type="entry name" value="INTEGRATION HOST FACTOR SUBUNIT ALPHA"/>
    <property type="match status" value="1"/>
</dbReference>
<name>A0A0R2PLZ3_9GAMM</name>
<dbReference type="PANTHER" id="PTHR33175">
    <property type="entry name" value="DNA-BINDING PROTEIN HU"/>
    <property type="match status" value="1"/>
</dbReference>
<keyword evidence="2" id="KW-0238">DNA-binding</keyword>
<dbReference type="SMART" id="SM00411">
    <property type="entry name" value="BHL"/>
    <property type="match status" value="1"/>
</dbReference>
<comment type="similarity">
    <text evidence="1 3">Belongs to the bacterial histone-like protein family.</text>
</comment>
<evidence type="ECO:0000256" key="2">
    <source>
        <dbReference type="ARBA" id="ARBA00023125"/>
    </source>
</evidence>
<dbReference type="GO" id="GO:0003677">
    <property type="term" value="F:DNA binding"/>
    <property type="evidence" value="ECO:0007669"/>
    <property type="project" value="UniProtKB-KW"/>
</dbReference>
<protein>
    <recommendedName>
        <fullName evidence="6">Integration host factor subunit alpha</fullName>
    </recommendedName>
</protein>
<evidence type="ECO:0000313" key="5">
    <source>
        <dbReference type="Proteomes" id="UP000050874"/>
    </source>
</evidence>
<proteinExistence type="inferred from homology"/>
<dbReference type="Gene3D" id="4.10.520.10">
    <property type="entry name" value="IHF-like DNA-binding proteins"/>
    <property type="match status" value="1"/>
</dbReference>
<evidence type="ECO:0000256" key="3">
    <source>
        <dbReference type="RuleBase" id="RU003939"/>
    </source>
</evidence>
<sequence length="92" mass="10470">MSLAKKDLSQKLKQVLNLKMETTDLLVDEVFQSIKKSLRESKTVKLSGFGTFEVFQTKPRVGRNPKTMETFPIISRDKVKFSASTKAKSFLN</sequence>
<dbReference type="InterPro" id="IPR000119">
    <property type="entry name" value="Hist_DNA-bd"/>
</dbReference>
<dbReference type="PRINTS" id="PR01727">
    <property type="entry name" value="DNABINDINGHU"/>
</dbReference>
<evidence type="ECO:0000313" key="4">
    <source>
        <dbReference type="EMBL" id="KRO39097.1"/>
    </source>
</evidence>
<dbReference type="GO" id="GO:0005829">
    <property type="term" value="C:cytosol"/>
    <property type="evidence" value="ECO:0007669"/>
    <property type="project" value="TreeGrafter"/>
</dbReference>
<dbReference type="SUPFAM" id="SSF47729">
    <property type="entry name" value="IHF-like DNA-binding proteins"/>
    <property type="match status" value="1"/>
</dbReference>
<evidence type="ECO:0000256" key="1">
    <source>
        <dbReference type="ARBA" id="ARBA00010529"/>
    </source>
</evidence>
<reference evidence="5" key="1">
    <citation type="submission" date="2015-10" db="EMBL/GenBank/DDBJ databases">
        <title>Metagenome-Assembled Genomes uncover a global brackish microbiome.</title>
        <authorList>
            <person name="Hugerth L.W."/>
            <person name="Larsson J."/>
            <person name="Alneberg J."/>
            <person name="Lindh M.V."/>
            <person name="Legrand C."/>
            <person name="Pinhassi J."/>
            <person name="Andersson A."/>
        </authorList>
    </citation>
    <scope>NUCLEOTIDE SEQUENCE [LARGE SCALE GENOMIC DNA]</scope>
</reference>
<dbReference type="EMBL" id="LIAV01000244">
    <property type="protein sequence ID" value="KRO39097.1"/>
    <property type="molecule type" value="Genomic_DNA"/>
</dbReference>
<dbReference type="AlphaFoldDB" id="A0A0R2PLZ3"/>
<dbReference type="Proteomes" id="UP000050874">
    <property type="component" value="Unassembled WGS sequence"/>
</dbReference>
<dbReference type="GO" id="GO:0030527">
    <property type="term" value="F:structural constituent of chromatin"/>
    <property type="evidence" value="ECO:0007669"/>
    <property type="project" value="InterPro"/>
</dbReference>
<dbReference type="InterPro" id="IPR010992">
    <property type="entry name" value="IHF-like_DNA-bd_dom_sf"/>
</dbReference>
<accession>A0A0R2PLZ3</accession>
<comment type="caution">
    <text evidence="4">The sequence shown here is derived from an EMBL/GenBank/DDBJ whole genome shotgun (WGS) entry which is preliminary data.</text>
</comment>